<comment type="cofactor">
    <cofactor evidence="3">
        <name>FAD</name>
        <dbReference type="ChEBI" id="CHEBI:57692"/>
    </cofactor>
    <text evidence="3">Binds 1 FAD per subunit.</text>
</comment>
<feature type="binding site" evidence="3">
    <location>
        <begin position="181"/>
        <end position="183"/>
    </location>
    <ligand>
        <name>FAD</name>
        <dbReference type="ChEBI" id="CHEBI:57692"/>
    </ligand>
</feature>
<dbReference type="Gene3D" id="1.10.579.10">
    <property type="entry name" value="DNA Cyclobutane Dipyrimidine Photolyase, subunit A, domain 3"/>
    <property type="match status" value="1"/>
</dbReference>
<dbReference type="Pfam" id="PF03441">
    <property type="entry name" value="FAD_binding_7"/>
    <property type="match status" value="1"/>
</dbReference>
<dbReference type="InterPro" id="IPR036134">
    <property type="entry name" value="Crypto/Photolyase_FAD-like_sf"/>
</dbReference>
<evidence type="ECO:0000256" key="1">
    <source>
        <dbReference type="ARBA" id="ARBA00022630"/>
    </source>
</evidence>
<dbReference type="InterPro" id="IPR002081">
    <property type="entry name" value="Cryptochrome/DNA_photolyase_1"/>
</dbReference>
<feature type="domain" description="Cryptochrome/DNA photolyase FAD-binding" evidence="4">
    <location>
        <begin position="77"/>
        <end position="211"/>
    </location>
</feature>
<evidence type="ECO:0000313" key="6">
    <source>
        <dbReference type="Proteomes" id="UP000316688"/>
    </source>
</evidence>
<evidence type="ECO:0000256" key="3">
    <source>
        <dbReference type="PIRSR" id="PIRSR602081-1"/>
    </source>
</evidence>
<sequence>MFANVPEASHPAGLARLEAFIPHAGADYARGRNHDLGPEGDNAVSALSPWLRHRLLLEETAIDAAIAAHGLDGAEKFIQEVCWRTYWKGYLERRPVHWHDYRAACDEAHGQVAKDRRLAADLRTALDGDTDIDAFNFWVNELRETGYLHNHARMWFASIWVFTLELPWALGADFFLRHLLDGDPASNTLSWRWVAGLHTPGKPYIARSSNINKYTQGRFNPGYRINTQVEAPEGVERPPVGPSPLAVDWQATPTTGLLITEDDLLPESLFGEGDWPLVIAVQSTDWRSSGPVAARVRDFAHAGLADALARNPGARAIGPIDLASADGLTAVREAATAAGVDRLLTPYVPTGPTADAMAALDPVLAADGIERQAVPRDWDVLHWPASTHGFFRFWKAARPMIMERAGSGSLSRGG</sequence>
<evidence type="ECO:0000256" key="2">
    <source>
        <dbReference type="ARBA" id="ARBA00022827"/>
    </source>
</evidence>
<dbReference type="GO" id="GO:0071949">
    <property type="term" value="F:FAD binding"/>
    <property type="evidence" value="ECO:0007669"/>
    <property type="project" value="TreeGrafter"/>
</dbReference>
<keyword evidence="5" id="KW-0456">Lyase</keyword>
<dbReference type="GO" id="GO:0003677">
    <property type="term" value="F:DNA binding"/>
    <property type="evidence" value="ECO:0007669"/>
    <property type="project" value="TreeGrafter"/>
</dbReference>
<dbReference type="AlphaFoldDB" id="A0A557RJ86"/>
<evidence type="ECO:0000313" key="5">
    <source>
        <dbReference type="EMBL" id="TVO65218.1"/>
    </source>
</evidence>
<feature type="binding site" evidence="3">
    <location>
        <position position="77"/>
    </location>
    <ligand>
        <name>FAD</name>
        <dbReference type="ChEBI" id="CHEBI:57692"/>
    </ligand>
</feature>
<comment type="caution">
    <text evidence="5">The sequence shown here is derived from an EMBL/GenBank/DDBJ whole genome shotgun (WGS) entry which is preliminary data.</text>
</comment>
<name>A0A557RJ86_9GAMM</name>
<gene>
    <name evidence="5" type="ORF">FPL11_03785</name>
</gene>
<dbReference type="Gene3D" id="1.25.40.80">
    <property type="match status" value="1"/>
</dbReference>
<keyword evidence="6" id="KW-1185">Reference proteome</keyword>
<dbReference type="RefSeq" id="WP_144347453.1">
    <property type="nucleotide sequence ID" value="NZ_VMKP01000002.1"/>
</dbReference>
<dbReference type="SUPFAM" id="SSF48173">
    <property type="entry name" value="Cryptochrome/photolyase FAD-binding domain"/>
    <property type="match status" value="1"/>
</dbReference>
<dbReference type="PANTHER" id="PTHR11455:SF9">
    <property type="entry name" value="CRYPTOCHROME CIRCADIAN CLOCK 5 ISOFORM X1"/>
    <property type="match status" value="1"/>
</dbReference>
<dbReference type="PANTHER" id="PTHR11455">
    <property type="entry name" value="CRYPTOCHROME"/>
    <property type="match status" value="1"/>
</dbReference>
<dbReference type="EMBL" id="VMKP01000002">
    <property type="protein sequence ID" value="TVO65218.1"/>
    <property type="molecule type" value="Genomic_DNA"/>
</dbReference>
<dbReference type="GO" id="GO:0009416">
    <property type="term" value="P:response to light stimulus"/>
    <property type="evidence" value="ECO:0007669"/>
    <property type="project" value="TreeGrafter"/>
</dbReference>
<accession>A0A557RJ86</accession>
<proteinExistence type="predicted"/>
<protein>
    <submittedName>
        <fullName evidence="5">DNA photolyase</fullName>
    </submittedName>
</protein>
<keyword evidence="2 3" id="KW-0274">FAD</keyword>
<evidence type="ECO:0000259" key="4">
    <source>
        <dbReference type="Pfam" id="PF03441"/>
    </source>
</evidence>
<dbReference type="GO" id="GO:0003904">
    <property type="term" value="F:deoxyribodipyrimidine photo-lyase activity"/>
    <property type="evidence" value="ECO:0007669"/>
    <property type="project" value="TreeGrafter"/>
</dbReference>
<keyword evidence="1 3" id="KW-0285">Flavoprotein</keyword>
<feature type="binding site" evidence="3">
    <location>
        <position position="28"/>
    </location>
    <ligand>
        <name>FAD</name>
        <dbReference type="ChEBI" id="CHEBI:57692"/>
    </ligand>
</feature>
<reference evidence="5 6" key="1">
    <citation type="submission" date="2019-07" db="EMBL/GenBank/DDBJ databases">
        <title>Reclasification of Spiribacter aquaticus.</title>
        <authorList>
            <person name="Leon M.J."/>
            <person name="Sanchez-Porro C."/>
            <person name="Ventosa A."/>
        </authorList>
    </citation>
    <scope>NUCLEOTIDE SEQUENCE [LARGE SCALE GENOMIC DNA]</scope>
    <source>
        <strain evidence="5 6">SP30</strain>
    </source>
</reference>
<dbReference type="Proteomes" id="UP000316688">
    <property type="component" value="Unassembled WGS sequence"/>
</dbReference>
<organism evidence="5 6">
    <name type="scientific">Spiribacter aquaticus</name>
    <dbReference type="NCBI Taxonomy" id="1935996"/>
    <lineage>
        <taxon>Bacteria</taxon>
        <taxon>Pseudomonadati</taxon>
        <taxon>Pseudomonadota</taxon>
        <taxon>Gammaproteobacteria</taxon>
        <taxon>Chromatiales</taxon>
        <taxon>Ectothiorhodospiraceae</taxon>
        <taxon>Spiribacter</taxon>
    </lineage>
</organism>
<dbReference type="InterPro" id="IPR005101">
    <property type="entry name" value="Cryptochr/Photolyase_FAD-bd"/>
</dbReference>